<proteinExistence type="predicted"/>
<evidence type="ECO:0000313" key="4">
    <source>
        <dbReference type="Proteomes" id="UP000219338"/>
    </source>
</evidence>
<accession>A0A284RCR8</accession>
<feature type="domain" description="NADP-dependent oxidoreductase" evidence="2">
    <location>
        <begin position="15"/>
        <end position="322"/>
    </location>
</feature>
<keyword evidence="1" id="KW-0560">Oxidoreductase</keyword>
<gene>
    <name evidence="3" type="ORF">ARMOST_09897</name>
</gene>
<protein>
    <submittedName>
        <fullName evidence="3">Related to aldo-keto reductase (AKR13), puatative</fullName>
    </submittedName>
</protein>
<dbReference type="InterPro" id="IPR036812">
    <property type="entry name" value="NAD(P)_OxRdtase_dom_sf"/>
</dbReference>
<evidence type="ECO:0000259" key="2">
    <source>
        <dbReference type="Pfam" id="PF00248"/>
    </source>
</evidence>
<dbReference type="AlphaFoldDB" id="A0A284RCR8"/>
<keyword evidence="4" id="KW-1185">Reference proteome</keyword>
<dbReference type="InterPro" id="IPR023210">
    <property type="entry name" value="NADP_OxRdtase_dom"/>
</dbReference>
<dbReference type="InterPro" id="IPR050791">
    <property type="entry name" value="Aldo-Keto_reductase"/>
</dbReference>
<sequence length="349" mass="38522">MALTLRKIGGALINPIGFGAMGLSDFYGATLVNPPVQILDAAYEKGCTHWDSADIYGDSELLIGKWYANFYEAERAINVHILRFERTGKRNEIFLASKFGFTPNGGRGDPEYVKQQCAKSLERFGVDYIDLYYQHRPDRNVPIEHTVAAMAELVKEGKVKYLGLSECTAKDLRRAHAVHPISAIQVEFSPLVLYIEDSKLAILQTARELGVTVVAYSPLAKGLITGQYTSPDDFEEGDFRKIVPKYSKENFPKILDLVDHLKAIASKHNATPGQVTLAWILAQGDDFVVIPGTKKIKYLDENLGAAKVKLSQEEVSAIRKLAEESDVSGTRYPAAGMALVLQGTPELSK</sequence>
<dbReference type="GO" id="GO:0016491">
    <property type="term" value="F:oxidoreductase activity"/>
    <property type="evidence" value="ECO:0007669"/>
    <property type="project" value="UniProtKB-KW"/>
</dbReference>
<dbReference type="SUPFAM" id="SSF51430">
    <property type="entry name" value="NAD(P)-linked oxidoreductase"/>
    <property type="match status" value="1"/>
</dbReference>
<evidence type="ECO:0000313" key="3">
    <source>
        <dbReference type="EMBL" id="SJL06556.1"/>
    </source>
</evidence>
<organism evidence="3 4">
    <name type="scientific">Armillaria ostoyae</name>
    <name type="common">Armillaria root rot fungus</name>
    <dbReference type="NCBI Taxonomy" id="47428"/>
    <lineage>
        <taxon>Eukaryota</taxon>
        <taxon>Fungi</taxon>
        <taxon>Dikarya</taxon>
        <taxon>Basidiomycota</taxon>
        <taxon>Agaricomycotina</taxon>
        <taxon>Agaricomycetes</taxon>
        <taxon>Agaricomycetidae</taxon>
        <taxon>Agaricales</taxon>
        <taxon>Marasmiineae</taxon>
        <taxon>Physalacriaceae</taxon>
        <taxon>Armillaria</taxon>
    </lineage>
</organism>
<dbReference type="PANTHER" id="PTHR43625">
    <property type="entry name" value="AFLATOXIN B1 ALDEHYDE REDUCTASE"/>
    <property type="match status" value="1"/>
</dbReference>
<dbReference type="PANTHER" id="PTHR43625:SF40">
    <property type="entry name" value="ALDO-KETO REDUCTASE YAKC [NADP(+)]"/>
    <property type="match status" value="1"/>
</dbReference>
<reference evidence="4" key="1">
    <citation type="journal article" date="2017" name="Nat. Ecol. Evol.">
        <title>Genome expansion and lineage-specific genetic innovations in the forest pathogenic fungi Armillaria.</title>
        <authorList>
            <person name="Sipos G."/>
            <person name="Prasanna A.N."/>
            <person name="Walter M.C."/>
            <person name="O'Connor E."/>
            <person name="Balint B."/>
            <person name="Krizsan K."/>
            <person name="Kiss B."/>
            <person name="Hess J."/>
            <person name="Varga T."/>
            <person name="Slot J."/>
            <person name="Riley R."/>
            <person name="Boka B."/>
            <person name="Rigling D."/>
            <person name="Barry K."/>
            <person name="Lee J."/>
            <person name="Mihaltcheva S."/>
            <person name="LaButti K."/>
            <person name="Lipzen A."/>
            <person name="Waldron R."/>
            <person name="Moloney N.M."/>
            <person name="Sperisen C."/>
            <person name="Kredics L."/>
            <person name="Vagvoelgyi C."/>
            <person name="Patrignani A."/>
            <person name="Fitzpatrick D."/>
            <person name="Nagy I."/>
            <person name="Doyle S."/>
            <person name="Anderson J.B."/>
            <person name="Grigoriev I.V."/>
            <person name="Gueldener U."/>
            <person name="Muensterkoetter M."/>
            <person name="Nagy L.G."/>
        </authorList>
    </citation>
    <scope>NUCLEOTIDE SEQUENCE [LARGE SCALE GENOMIC DNA]</scope>
    <source>
        <strain evidence="4">C18/9</strain>
    </source>
</reference>
<dbReference type="Gene3D" id="3.20.20.100">
    <property type="entry name" value="NADP-dependent oxidoreductase domain"/>
    <property type="match status" value="1"/>
</dbReference>
<dbReference type="Proteomes" id="UP000219338">
    <property type="component" value="Unassembled WGS sequence"/>
</dbReference>
<dbReference type="EMBL" id="FUEG01000007">
    <property type="protein sequence ID" value="SJL06556.1"/>
    <property type="molecule type" value="Genomic_DNA"/>
</dbReference>
<dbReference type="STRING" id="47428.A0A284RCR8"/>
<name>A0A284RCR8_ARMOS</name>
<dbReference type="OrthoDB" id="37537at2759"/>
<dbReference type="Pfam" id="PF00248">
    <property type="entry name" value="Aldo_ket_red"/>
    <property type="match status" value="1"/>
</dbReference>
<dbReference type="GO" id="GO:0005737">
    <property type="term" value="C:cytoplasm"/>
    <property type="evidence" value="ECO:0007669"/>
    <property type="project" value="TreeGrafter"/>
</dbReference>
<evidence type="ECO:0000256" key="1">
    <source>
        <dbReference type="ARBA" id="ARBA00023002"/>
    </source>
</evidence>
<dbReference type="OMA" id="MSDFYTT"/>